<protein>
    <recommendedName>
        <fullName evidence="4">HK97 gp10 family phage protein</fullName>
    </recommendedName>
</protein>
<dbReference type="RefSeq" id="WP_245849159.1">
    <property type="nucleotide sequence ID" value="NZ_JACKRZ010000129.1"/>
</dbReference>
<dbReference type="EMBL" id="LQPJ01000121">
    <property type="protein sequence ID" value="ORW20911.1"/>
    <property type="molecule type" value="Genomic_DNA"/>
</dbReference>
<evidence type="ECO:0000313" key="3">
    <source>
        <dbReference type="Proteomes" id="UP000193529"/>
    </source>
</evidence>
<dbReference type="AlphaFoldDB" id="A0A1X1ZCM8"/>
<evidence type="ECO:0000256" key="1">
    <source>
        <dbReference type="SAM" id="MobiDB-lite"/>
    </source>
</evidence>
<feature type="compositionally biased region" description="Basic residues" evidence="1">
    <location>
        <begin position="132"/>
        <end position="143"/>
    </location>
</feature>
<keyword evidence="3" id="KW-1185">Reference proteome</keyword>
<evidence type="ECO:0008006" key="4">
    <source>
        <dbReference type="Google" id="ProtNLM"/>
    </source>
</evidence>
<accession>A0A1X1ZCM8</accession>
<dbReference type="Proteomes" id="UP000193529">
    <property type="component" value="Unassembled WGS sequence"/>
</dbReference>
<comment type="caution">
    <text evidence="2">The sequence shown here is derived from an EMBL/GenBank/DDBJ whole genome shotgun (WGS) entry which is preliminary data.</text>
</comment>
<proteinExistence type="predicted"/>
<dbReference type="STRING" id="153971.AWC19_14180"/>
<organism evidence="2 3">
    <name type="scientific">Mycobacterium palustre</name>
    <dbReference type="NCBI Taxonomy" id="153971"/>
    <lineage>
        <taxon>Bacteria</taxon>
        <taxon>Bacillati</taxon>
        <taxon>Actinomycetota</taxon>
        <taxon>Actinomycetes</taxon>
        <taxon>Mycobacteriales</taxon>
        <taxon>Mycobacteriaceae</taxon>
        <taxon>Mycobacterium</taxon>
        <taxon>Mycobacterium simiae complex</taxon>
    </lineage>
</organism>
<gene>
    <name evidence="2" type="ORF">AWC19_14180</name>
</gene>
<reference evidence="2 3" key="1">
    <citation type="submission" date="2016-01" db="EMBL/GenBank/DDBJ databases">
        <title>The new phylogeny of the genus Mycobacterium.</title>
        <authorList>
            <person name="Tarcisio F."/>
            <person name="Conor M."/>
            <person name="Antonella G."/>
            <person name="Elisabetta G."/>
            <person name="Giulia F.S."/>
            <person name="Sara T."/>
            <person name="Anna F."/>
            <person name="Clotilde B."/>
            <person name="Roberto B."/>
            <person name="Veronica D.S."/>
            <person name="Fabio R."/>
            <person name="Monica P."/>
            <person name="Olivier J."/>
            <person name="Enrico T."/>
            <person name="Nicola S."/>
        </authorList>
    </citation>
    <scope>NUCLEOTIDE SEQUENCE [LARGE SCALE GENOMIC DNA]</scope>
    <source>
        <strain evidence="2 3">DSM 44572</strain>
    </source>
</reference>
<sequence>MSKYGFEEAAGVSDAEIEAAIASDAKIDAELNKFMADEVVPYWRSQTPILKSEPGDGKRRAGAARASVQVTKRARGGKGQVGMKIWYAGMLEHGTGGSTPTPQFAPGAKTAAHFGGTLDEAAHGGNGAGGKDRRRRRRKRGRR</sequence>
<feature type="region of interest" description="Disordered" evidence="1">
    <location>
        <begin position="49"/>
        <end position="77"/>
    </location>
</feature>
<feature type="region of interest" description="Disordered" evidence="1">
    <location>
        <begin position="94"/>
        <end position="143"/>
    </location>
</feature>
<evidence type="ECO:0000313" key="2">
    <source>
        <dbReference type="EMBL" id="ORW20911.1"/>
    </source>
</evidence>
<name>A0A1X1ZCM8_9MYCO</name>